<dbReference type="AlphaFoldDB" id="A0YE39"/>
<evidence type="ECO:0000313" key="2">
    <source>
        <dbReference type="Proteomes" id="UP000004931"/>
    </source>
</evidence>
<dbReference type="InterPro" id="IPR029058">
    <property type="entry name" value="AB_hydrolase_fold"/>
</dbReference>
<comment type="caution">
    <text evidence="1">The sequence shown here is derived from an EMBL/GenBank/DDBJ whole genome shotgun (WGS) entry which is preliminary data.</text>
</comment>
<accession>A0YE39</accession>
<organism evidence="1 2">
    <name type="scientific">marine gamma proteobacterium HTCC2143</name>
    <dbReference type="NCBI Taxonomy" id="247633"/>
    <lineage>
        <taxon>Bacteria</taxon>
        <taxon>Pseudomonadati</taxon>
        <taxon>Pseudomonadota</taxon>
        <taxon>Gammaproteobacteria</taxon>
        <taxon>Cellvibrionales</taxon>
        <taxon>Spongiibacteraceae</taxon>
        <taxon>BD1-7 clade</taxon>
    </lineage>
</organism>
<gene>
    <name evidence="1" type="ORF">GP2143_10762</name>
</gene>
<dbReference type="SUPFAM" id="SSF53474">
    <property type="entry name" value="alpha/beta-Hydrolases"/>
    <property type="match status" value="1"/>
</dbReference>
<dbReference type="eggNOG" id="COG0596">
    <property type="taxonomic scope" value="Bacteria"/>
</dbReference>
<reference evidence="1 2" key="1">
    <citation type="journal article" date="2010" name="J. Bacteriol.">
        <title>Genome sequence of the oligotrophic marine Gammaproteobacterium HTCC2143, isolated from the Oregon Coast.</title>
        <authorList>
            <person name="Oh H.M."/>
            <person name="Kang I."/>
            <person name="Ferriera S."/>
            <person name="Giovannoni S.J."/>
            <person name="Cho J.C."/>
        </authorList>
    </citation>
    <scope>NUCLEOTIDE SEQUENCE [LARGE SCALE GENOMIC DNA]</scope>
    <source>
        <strain evidence="1 2">HTCC2143</strain>
    </source>
</reference>
<keyword evidence="1" id="KW-0378">Hydrolase</keyword>
<dbReference type="EMBL" id="AAVT01000005">
    <property type="protein sequence ID" value="EAW31073.1"/>
    <property type="molecule type" value="Genomic_DNA"/>
</dbReference>
<dbReference type="GO" id="GO:0018786">
    <property type="term" value="F:haloalkane dehalogenase activity"/>
    <property type="evidence" value="ECO:0007669"/>
    <property type="project" value="UniProtKB-EC"/>
</dbReference>
<evidence type="ECO:0000313" key="1">
    <source>
        <dbReference type="EMBL" id="EAW31073.1"/>
    </source>
</evidence>
<name>A0YE39_9GAMM</name>
<sequence>MSNGGLLSPEEQQAYGAPFPDASYLAGGRQFPTLVPIFPDNPAISANRAAWSVFEQWQKPLLCAFSDSDPVTAGGDVRFKASAPGAQGQAHITIEGAGHFLQEHSPQELAEATMKLMADNPL</sequence>
<keyword evidence="2" id="KW-1185">Reference proteome</keyword>
<protein>
    <submittedName>
        <fullName evidence="1">Haloalkane dehalogenase</fullName>
        <ecNumber evidence="1">3.8.1.5</ecNumber>
    </submittedName>
</protein>
<proteinExistence type="predicted"/>
<dbReference type="Gene3D" id="3.40.50.1820">
    <property type="entry name" value="alpha/beta hydrolase"/>
    <property type="match status" value="1"/>
</dbReference>
<dbReference type="Proteomes" id="UP000004931">
    <property type="component" value="Unassembled WGS sequence"/>
</dbReference>
<dbReference type="STRING" id="247633.GP2143_10762"/>
<dbReference type="EC" id="3.8.1.5" evidence="1"/>